<evidence type="ECO:0000313" key="2">
    <source>
        <dbReference type="Proteomes" id="UP000823823"/>
    </source>
</evidence>
<reference evidence="1" key="1">
    <citation type="journal article" date="2021" name="PeerJ">
        <title>Extensive microbial diversity within the chicken gut microbiome revealed by metagenomics and culture.</title>
        <authorList>
            <person name="Gilroy R."/>
            <person name="Ravi A."/>
            <person name="Getino M."/>
            <person name="Pursley I."/>
            <person name="Horton D.L."/>
            <person name="Alikhan N.F."/>
            <person name="Baker D."/>
            <person name="Gharbi K."/>
            <person name="Hall N."/>
            <person name="Watson M."/>
            <person name="Adriaenssens E.M."/>
            <person name="Foster-Nyarko E."/>
            <person name="Jarju S."/>
            <person name="Secka A."/>
            <person name="Antonio M."/>
            <person name="Oren A."/>
            <person name="Chaudhuri R.R."/>
            <person name="La Ragione R."/>
            <person name="Hildebrand F."/>
            <person name="Pallen M.J."/>
        </authorList>
    </citation>
    <scope>NUCLEOTIDE SEQUENCE</scope>
    <source>
        <strain evidence="1">ChiHjej13B12-24818</strain>
    </source>
</reference>
<organism evidence="1 2">
    <name type="scientific">Candidatus Brachybacterium merdavium</name>
    <dbReference type="NCBI Taxonomy" id="2838513"/>
    <lineage>
        <taxon>Bacteria</taxon>
        <taxon>Bacillati</taxon>
        <taxon>Actinomycetota</taxon>
        <taxon>Actinomycetes</taxon>
        <taxon>Micrococcales</taxon>
        <taxon>Dermabacteraceae</taxon>
        <taxon>Brachybacterium</taxon>
    </lineage>
</organism>
<accession>A0A9D2LFV9</accession>
<name>A0A9D2LFV9_9MICO</name>
<dbReference type="Proteomes" id="UP000823823">
    <property type="component" value="Unassembled WGS sequence"/>
</dbReference>
<gene>
    <name evidence="1" type="ORF">H9786_13755</name>
</gene>
<proteinExistence type="predicted"/>
<evidence type="ECO:0000313" key="1">
    <source>
        <dbReference type="EMBL" id="HJB11566.1"/>
    </source>
</evidence>
<reference evidence="1" key="2">
    <citation type="submission" date="2021-04" db="EMBL/GenBank/DDBJ databases">
        <authorList>
            <person name="Gilroy R."/>
        </authorList>
    </citation>
    <scope>NUCLEOTIDE SEQUENCE</scope>
    <source>
        <strain evidence="1">ChiHjej13B12-24818</strain>
    </source>
</reference>
<comment type="caution">
    <text evidence="1">The sequence shown here is derived from an EMBL/GenBank/DDBJ whole genome shotgun (WGS) entry which is preliminary data.</text>
</comment>
<dbReference type="AlphaFoldDB" id="A0A9D2LFV9"/>
<protein>
    <recommendedName>
        <fullName evidence="3">GRAM domain-containing protein</fullName>
    </recommendedName>
</protein>
<evidence type="ECO:0008006" key="3">
    <source>
        <dbReference type="Google" id="ProtNLM"/>
    </source>
</evidence>
<dbReference type="EMBL" id="DWZH01000106">
    <property type="protein sequence ID" value="HJB11566.1"/>
    <property type="molecule type" value="Genomic_DNA"/>
</dbReference>
<sequence>MTSLEQHLAPGEQVLHQGRANMQRGLETVGGQLVLTEQRLLFLPHALNLQSHVSEIPLDRVSGVRKAWTKFLGAIPLAPNSLEIAAADGHSYSFVVTGRARWITAIVQARGGSAGAGHR</sequence>